<keyword evidence="3" id="KW-1185">Reference proteome</keyword>
<feature type="signal peptide" evidence="1">
    <location>
        <begin position="1"/>
        <end position="16"/>
    </location>
</feature>
<evidence type="ECO:0000313" key="3">
    <source>
        <dbReference type="Proteomes" id="UP001152759"/>
    </source>
</evidence>
<protein>
    <recommendedName>
        <fullName evidence="4">Salivary secreted peptide</fullName>
    </recommendedName>
</protein>
<feature type="chain" id="PRO_5040363474" description="Salivary secreted peptide" evidence="1">
    <location>
        <begin position="17"/>
        <end position="121"/>
    </location>
</feature>
<dbReference type="PANTHER" id="PTHR37685:SF1">
    <property type="entry name" value="GEO11136P1-RELATED"/>
    <property type="match status" value="1"/>
</dbReference>
<reference evidence="2" key="1">
    <citation type="submission" date="2021-12" db="EMBL/GenBank/DDBJ databases">
        <authorList>
            <person name="King R."/>
        </authorList>
    </citation>
    <scope>NUCLEOTIDE SEQUENCE</scope>
</reference>
<keyword evidence="1" id="KW-0732">Signal</keyword>
<organism evidence="2 3">
    <name type="scientific">Bemisia tabaci</name>
    <name type="common">Sweetpotato whitefly</name>
    <name type="synonym">Aleurodes tabaci</name>
    <dbReference type="NCBI Taxonomy" id="7038"/>
    <lineage>
        <taxon>Eukaryota</taxon>
        <taxon>Metazoa</taxon>
        <taxon>Ecdysozoa</taxon>
        <taxon>Arthropoda</taxon>
        <taxon>Hexapoda</taxon>
        <taxon>Insecta</taxon>
        <taxon>Pterygota</taxon>
        <taxon>Neoptera</taxon>
        <taxon>Paraneoptera</taxon>
        <taxon>Hemiptera</taxon>
        <taxon>Sternorrhyncha</taxon>
        <taxon>Aleyrodoidea</taxon>
        <taxon>Aleyrodidae</taxon>
        <taxon>Aleyrodinae</taxon>
        <taxon>Bemisia</taxon>
    </lineage>
</organism>
<accession>A0A9P0EWI6</accession>
<name>A0A9P0EWI6_BEMTA</name>
<proteinExistence type="predicted"/>
<dbReference type="Pfam" id="PF15868">
    <property type="entry name" value="MBF2"/>
    <property type="match status" value="1"/>
</dbReference>
<dbReference type="PANTHER" id="PTHR37685">
    <property type="entry name" value="GEO11136P1-RELATED"/>
    <property type="match status" value="1"/>
</dbReference>
<dbReference type="AlphaFoldDB" id="A0A9P0EWI6"/>
<evidence type="ECO:0000313" key="2">
    <source>
        <dbReference type="EMBL" id="CAH0382094.1"/>
    </source>
</evidence>
<gene>
    <name evidence="2" type="ORF">BEMITA_LOCUS1679</name>
</gene>
<evidence type="ECO:0000256" key="1">
    <source>
        <dbReference type="SAM" id="SignalP"/>
    </source>
</evidence>
<evidence type="ECO:0008006" key="4">
    <source>
        <dbReference type="Google" id="ProtNLM"/>
    </source>
</evidence>
<dbReference type="Proteomes" id="UP001152759">
    <property type="component" value="Chromosome 1"/>
</dbReference>
<dbReference type="EMBL" id="OU963862">
    <property type="protein sequence ID" value="CAH0382094.1"/>
    <property type="molecule type" value="Genomic_DNA"/>
</dbReference>
<sequence length="121" mass="13275">MLVLTALFCSALLLIDEPPPDKPKGTMLVGEHKKGDQVLFMMDIRKKATEGVILTQYVHYPPPNVFRNQTINLIAVLSNSKNFKGGYPTIISGGVGFTHVSIRLQSEKSGPIDYLVGVYGQ</sequence>
<dbReference type="InterPro" id="IPR031734">
    <property type="entry name" value="MBF2"/>
</dbReference>